<protein>
    <submittedName>
        <fullName evidence="2">Uncharacterized protein</fullName>
    </submittedName>
</protein>
<gene>
    <name evidence="2" type="ORF">ANCCAN_04631</name>
</gene>
<sequence>MIVVLITTVSYTTSLVAGFTHSADLRQTSILLGAINALPTIICYVLIRRHFRGISSSDSVKRMQSKLSMGLLLELVLQLIDSSARWSAFVFLWFNLYSNSDIIAVITLYFQCCQHRQLSSMSVF</sequence>
<accession>A0A368H196</accession>
<keyword evidence="1" id="KW-0472">Membrane</keyword>
<feature type="transmembrane region" description="Helical" evidence="1">
    <location>
        <begin position="90"/>
        <end position="110"/>
    </location>
</feature>
<evidence type="ECO:0000313" key="2">
    <source>
        <dbReference type="EMBL" id="RCN49379.1"/>
    </source>
</evidence>
<keyword evidence="3" id="KW-1185">Reference proteome</keyword>
<evidence type="ECO:0000256" key="1">
    <source>
        <dbReference type="SAM" id="Phobius"/>
    </source>
</evidence>
<reference evidence="2 3" key="1">
    <citation type="submission" date="2014-10" db="EMBL/GenBank/DDBJ databases">
        <title>Draft genome of the hookworm Ancylostoma caninum.</title>
        <authorList>
            <person name="Mitreva M."/>
        </authorList>
    </citation>
    <scope>NUCLEOTIDE SEQUENCE [LARGE SCALE GENOMIC DNA]</scope>
    <source>
        <strain evidence="2 3">Baltimore</strain>
    </source>
</reference>
<evidence type="ECO:0000313" key="3">
    <source>
        <dbReference type="Proteomes" id="UP000252519"/>
    </source>
</evidence>
<keyword evidence="1" id="KW-1133">Transmembrane helix</keyword>
<comment type="caution">
    <text evidence="2">The sequence shown here is derived from an EMBL/GenBank/DDBJ whole genome shotgun (WGS) entry which is preliminary data.</text>
</comment>
<keyword evidence="1" id="KW-0812">Transmembrane</keyword>
<proteinExistence type="predicted"/>
<dbReference type="EMBL" id="JOJR01000035">
    <property type="protein sequence ID" value="RCN49379.1"/>
    <property type="molecule type" value="Genomic_DNA"/>
</dbReference>
<dbReference type="AlphaFoldDB" id="A0A368H196"/>
<organism evidence="2 3">
    <name type="scientific">Ancylostoma caninum</name>
    <name type="common">Dog hookworm</name>
    <dbReference type="NCBI Taxonomy" id="29170"/>
    <lineage>
        <taxon>Eukaryota</taxon>
        <taxon>Metazoa</taxon>
        <taxon>Ecdysozoa</taxon>
        <taxon>Nematoda</taxon>
        <taxon>Chromadorea</taxon>
        <taxon>Rhabditida</taxon>
        <taxon>Rhabditina</taxon>
        <taxon>Rhabditomorpha</taxon>
        <taxon>Strongyloidea</taxon>
        <taxon>Ancylostomatidae</taxon>
        <taxon>Ancylostomatinae</taxon>
        <taxon>Ancylostoma</taxon>
    </lineage>
</organism>
<feature type="transmembrane region" description="Helical" evidence="1">
    <location>
        <begin position="28"/>
        <end position="47"/>
    </location>
</feature>
<name>A0A368H196_ANCCA</name>
<dbReference type="Proteomes" id="UP000252519">
    <property type="component" value="Unassembled WGS sequence"/>
</dbReference>